<proteinExistence type="evidence at transcript level"/>
<feature type="non-terminal residue" evidence="2">
    <location>
        <position position="1"/>
    </location>
</feature>
<evidence type="ECO:0000313" key="2">
    <source>
        <dbReference type="EMBL" id="AER98245.1"/>
    </source>
</evidence>
<protein>
    <submittedName>
        <fullName evidence="2">Family with sequence similarity 100, member A</fullName>
    </submittedName>
</protein>
<organism evidence="2">
    <name type="scientific">Mustela putorius furo</name>
    <name type="common">European domestic ferret</name>
    <name type="synonym">Mustela furo</name>
    <dbReference type="NCBI Taxonomy" id="9669"/>
    <lineage>
        <taxon>Eukaryota</taxon>
        <taxon>Metazoa</taxon>
        <taxon>Chordata</taxon>
        <taxon>Craniata</taxon>
        <taxon>Vertebrata</taxon>
        <taxon>Euteleostomi</taxon>
        <taxon>Mammalia</taxon>
        <taxon>Eutheria</taxon>
        <taxon>Laurasiatheria</taxon>
        <taxon>Carnivora</taxon>
        <taxon>Caniformia</taxon>
        <taxon>Musteloidea</taxon>
        <taxon>Mustelidae</taxon>
        <taxon>Mustelinae</taxon>
        <taxon>Mustela</taxon>
    </lineage>
</organism>
<evidence type="ECO:0000256" key="1">
    <source>
        <dbReference type="SAM" id="MobiDB-lite"/>
    </source>
</evidence>
<feature type="region of interest" description="Disordered" evidence="1">
    <location>
        <begin position="1"/>
        <end position="40"/>
    </location>
</feature>
<name>M1ELJ2_MUSPF</name>
<feature type="compositionally biased region" description="Low complexity" evidence="1">
    <location>
        <begin position="89"/>
        <end position="103"/>
    </location>
</feature>
<reference evidence="2" key="1">
    <citation type="journal article" date="2013" name="J. Virol.">
        <title>Sequencing, annotation, and characterization of the influenza ferret infectome.</title>
        <authorList>
            <person name="Leon A.J."/>
            <person name="Banner D."/>
            <person name="Xu L."/>
            <person name="Ran L."/>
            <person name="Peng Z."/>
            <person name="Yi K."/>
            <person name="Chen C."/>
            <person name="Xu F."/>
            <person name="Huang J."/>
            <person name="Zhao Z."/>
            <person name="Lin Z."/>
            <person name="Huang S.H."/>
            <person name="Fang Y."/>
            <person name="Kelvin A.A."/>
            <person name="Ross T.M."/>
            <person name="Farooqui A."/>
            <person name="Kelvin D.J."/>
        </authorList>
    </citation>
    <scope>NUCLEOTIDE SEQUENCE</scope>
    <source>
        <tissue evidence="2">Lungs</tissue>
    </source>
</reference>
<accession>M1ELJ2</accession>
<dbReference type="EMBL" id="JP009648">
    <property type="protein sequence ID" value="AER98245.1"/>
    <property type="molecule type" value="mRNA"/>
</dbReference>
<dbReference type="AlphaFoldDB" id="M1ELJ2"/>
<sequence>DGPQRLFPGDQHPLQPPPPDDVHSCQHPRHAPQLPRCPHHVLPSQGFRELSWGWQWQPDGHHGHVPPAALPPRRHRQFRGTELADCGLAPRGATAPPAAAAAPVDSGTPLPGVRLATPGPPTGRLRTKGPPCHGGGE</sequence>
<feature type="non-terminal residue" evidence="2">
    <location>
        <position position="137"/>
    </location>
</feature>
<feature type="region of interest" description="Disordered" evidence="1">
    <location>
        <begin position="87"/>
        <end position="137"/>
    </location>
</feature>